<dbReference type="Proteomes" id="UP000517694">
    <property type="component" value="Unassembled WGS sequence"/>
</dbReference>
<protein>
    <submittedName>
        <fullName evidence="2">Subtilin biosynthesis protein spaC</fullName>
    </submittedName>
</protein>
<comment type="caution">
    <text evidence="2">The sequence shown here is derived from an EMBL/GenBank/DDBJ whole genome shotgun (WGS) entry which is preliminary data.</text>
</comment>
<dbReference type="OrthoDB" id="1882482at2"/>
<proteinExistence type="predicted"/>
<evidence type="ECO:0000256" key="1">
    <source>
        <dbReference type="PIRSR" id="PIRSR607822-1"/>
    </source>
</evidence>
<dbReference type="Gene3D" id="1.50.10.20">
    <property type="match status" value="1"/>
</dbReference>
<dbReference type="Pfam" id="PF05147">
    <property type="entry name" value="LANC_like"/>
    <property type="match status" value="1"/>
</dbReference>
<keyword evidence="1" id="KW-0479">Metal-binding</keyword>
<feature type="binding site" evidence="1">
    <location>
        <position position="267"/>
    </location>
    <ligand>
        <name>Zn(2+)</name>
        <dbReference type="ChEBI" id="CHEBI:29105"/>
    </ligand>
</feature>
<dbReference type="AlphaFoldDB" id="A0A7X1I6E1"/>
<dbReference type="SMART" id="SM01260">
    <property type="entry name" value="LANC_like"/>
    <property type="match status" value="1"/>
</dbReference>
<evidence type="ECO:0000313" key="3">
    <source>
        <dbReference type="Proteomes" id="UP000517694"/>
    </source>
</evidence>
<keyword evidence="1" id="KW-0862">Zinc</keyword>
<sequence>MAYDAAAPATPLDDVHGLAVRYLRQWAVAPPEGGHRCDPGIPVLAHLVADDRAAPAAVAVWSRTAGRGPSRPALYDGGLAGTLVGLHLGSRVHSGLRPVADRLRAHLSGRLPPYRTHAVTFPDYDLICGPAGTLLALCAGETAGRPDFARLRPLAAHLALLCDADDLPRLRTGHYADHPYLSWVHGRVNTGMGHGVAGVVTALTAALRRTGADPDPDATGDLAAALDRARRWLVRQSYVDDRGIRTWPGAGLDRPPAPRAHPRQAWCYGTPGVAWALWDAADALGDSAGARWAAAAFTSLAEHYDETFHLYGDTPADRLGLCHGAAGVLAVADAFDRHARLPAAAVLKKRLVAHLTARLARPAPADWPADLLTGLPGVLAALLTAARGAPRAWLPCLGLR</sequence>
<dbReference type="GO" id="GO:0031179">
    <property type="term" value="P:peptide modification"/>
    <property type="evidence" value="ECO:0007669"/>
    <property type="project" value="InterPro"/>
</dbReference>
<accession>A0A7X1I6E1</accession>
<reference evidence="2 3" key="1">
    <citation type="submission" date="2020-08" db="EMBL/GenBank/DDBJ databases">
        <title>Whole-Genome Sequence of French Clinical Streptomyces mexicanus Strain Q0842.</title>
        <authorList>
            <person name="Boxberger M."/>
            <person name="La Scola B."/>
        </authorList>
    </citation>
    <scope>NUCLEOTIDE SEQUENCE [LARGE SCALE GENOMIC DNA]</scope>
    <source>
        <strain evidence="2 3">Marseille-Q0842</strain>
    </source>
</reference>
<evidence type="ECO:0000313" key="2">
    <source>
        <dbReference type="EMBL" id="MBC2869629.1"/>
    </source>
</evidence>
<gene>
    <name evidence="2" type="ORF">H1R13_33185</name>
</gene>
<dbReference type="GO" id="GO:0046872">
    <property type="term" value="F:metal ion binding"/>
    <property type="evidence" value="ECO:0007669"/>
    <property type="project" value="UniProtKB-KW"/>
</dbReference>
<dbReference type="PRINTS" id="PR01950">
    <property type="entry name" value="LANCSUPER"/>
</dbReference>
<feature type="binding site" evidence="1">
    <location>
        <position position="322"/>
    </location>
    <ligand>
        <name>Zn(2+)</name>
        <dbReference type="ChEBI" id="CHEBI:29105"/>
    </ligand>
</feature>
<dbReference type="PRINTS" id="PR01955">
    <property type="entry name" value="LANCFRANKIA"/>
</dbReference>
<dbReference type="RefSeq" id="WP_159674756.1">
    <property type="nucleotide sequence ID" value="NZ_JACMHY010000020.1"/>
</dbReference>
<dbReference type="EMBL" id="JACMHY010000020">
    <property type="protein sequence ID" value="MBC2869629.1"/>
    <property type="molecule type" value="Genomic_DNA"/>
</dbReference>
<keyword evidence="3" id="KW-1185">Reference proteome</keyword>
<name>A0A7X1I6E1_9ACTN</name>
<dbReference type="InterPro" id="IPR007822">
    <property type="entry name" value="LANC-like"/>
</dbReference>
<organism evidence="2 3">
    <name type="scientific">Streptomyces mexicanus</name>
    <dbReference type="NCBI Taxonomy" id="178566"/>
    <lineage>
        <taxon>Bacteria</taxon>
        <taxon>Bacillati</taxon>
        <taxon>Actinomycetota</taxon>
        <taxon>Actinomycetes</taxon>
        <taxon>Kitasatosporales</taxon>
        <taxon>Streptomycetaceae</taxon>
        <taxon>Streptomyces</taxon>
    </lineage>
</organism>
<dbReference type="SUPFAM" id="SSF158745">
    <property type="entry name" value="LanC-like"/>
    <property type="match status" value="1"/>
</dbReference>
<feature type="binding site" evidence="1">
    <location>
        <position position="323"/>
    </location>
    <ligand>
        <name>Zn(2+)</name>
        <dbReference type="ChEBI" id="CHEBI:29105"/>
    </ligand>
</feature>